<dbReference type="AlphaFoldDB" id="A0A6N7EYG8"/>
<feature type="binding site" evidence="6">
    <location>
        <position position="94"/>
    </location>
    <ligand>
        <name>Fe cation</name>
        <dbReference type="ChEBI" id="CHEBI:24875"/>
        <label>1</label>
    </ligand>
</feature>
<dbReference type="CDD" id="cd01055">
    <property type="entry name" value="Nonheme_Ferritin"/>
    <property type="match status" value="1"/>
</dbReference>
<evidence type="ECO:0000313" key="9">
    <source>
        <dbReference type="EMBL" id="MPV86429.1"/>
    </source>
</evidence>
<dbReference type="InterPro" id="IPR012347">
    <property type="entry name" value="Ferritin-like"/>
</dbReference>
<dbReference type="FunFam" id="1.20.1260.10:FF:000001">
    <property type="entry name" value="Non-heme ferritin"/>
    <property type="match status" value="1"/>
</dbReference>
<feature type="binding site" evidence="6">
    <location>
        <position position="53"/>
    </location>
    <ligand>
        <name>Fe cation</name>
        <dbReference type="ChEBI" id="CHEBI:24875"/>
        <label>1</label>
    </ligand>
</feature>
<sequence length="166" mass="19054">MLNQEMIEKLNTQINLEFFSSNLYLQMSAWATGQGLDGCAAFFKAHANEEMQHMQRIFDYVLESGKTPVLGRIEAPTTDFSDIRTVFAQTLEHEKAVTQAINELVELAFNQKDFASFQFLQWFVSEQHEEEALFQGIIDKIDLIGDDRKNLFFIDREVAKIAASHP</sequence>
<comment type="subcellular location">
    <subcellularLocation>
        <location evidence="7">Cytoplasm</location>
    </subcellularLocation>
</comment>
<dbReference type="Pfam" id="PF00210">
    <property type="entry name" value="Ferritin"/>
    <property type="match status" value="1"/>
</dbReference>
<dbReference type="EMBL" id="WHNW01000007">
    <property type="protein sequence ID" value="MPV86429.1"/>
    <property type="molecule type" value="Genomic_DNA"/>
</dbReference>
<organism evidence="9 10">
    <name type="scientific">Ostreibacterium oceani</name>
    <dbReference type="NCBI Taxonomy" id="2654998"/>
    <lineage>
        <taxon>Bacteria</taxon>
        <taxon>Pseudomonadati</taxon>
        <taxon>Pseudomonadota</taxon>
        <taxon>Gammaproteobacteria</taxon>
        <taxon>Cardiobacteriales</taxon>
        <taxon>Ostreibacteriaceae</taxon>
        <taxon>Ostreibacterium</taxon>
    </lineage>
</organism>
<evidence type="ECO:0000256" key="5">
    <source>
        <dbReference type="ARBA" id="ARBA00023004"/>
    </source>
</evidence>
<keyword evidence="5 6" id="KW-0408">Iron</keyword>
<accession>A0A6N7EYG8</accession>
<feature type="binding site" evidence="6">
    <location>
        <position position="17"/>
    </location>
    <ligand>
        <name>Fe cation</name>
        <dbReference type="ChEBI" id="CHEBI:24875"/>
        <label>1</label>
    </ligand>
</feature>
<dbReference type="GO" id="GO:0042802">
    <property type="term" value="F:identical protein binding"/>
    <property type="evidence" value="ECO:0007669"/>
    <property type="project" value="UniProtKB-ARBA"/>
</dbReference>
<evidence type="ECO:0000256" key="6">
    <source>
        <dbReference type="PIRSR" id="PIRSR601519-1"/>
    </source>
</evidence>
<dbReference type="PANTHER" id="PTHR11431">
    <property type="entry name" value="FERRITIN"/>
    <property type="match status" value="1"/>
</dbReference>
<dbReference type="Gene3D" id="1.20.1260.10">
    <property type="match status" value="1"/>
</dbReference>
<dbReference type="InterPro" id="IPR008331">
    <property type="entry name" value="Ferritin_DPS_dom"/>
</dbReference>
<dbReference type="PROSITE" id="PS50905">
    <property type="entry name" value="FERRITIN_LIKE"/>
    <property type="match status" value="1"/>
</dbReference>
<dbReference type="GO" id="GO:0006826">
    <property type="term" value="P:iron ion transport"/>
    <property type="evidence" value="ECO:0007669"/>
    <property type="project" value="InterPro"/>
</dbReference>
<protein>
    <recommendedName>
        <fullName evidence="7">Ferritin</fullName>
        <ecNumber evidence="7">1.16.3.2</ecNumber>
    </recommendedName>
</protein>
<keyword evidence="4" id="KW-0560">Oxidoreductase</keyword>
<dbReference type="RefSeq" id="WP_152810425.1">
    <property type="nucleotide sequence ID" value="NZ_WHNW01000007.1"/>
</dbReference>
<dbReference type="GO" id="GO:0008198">
    <property type="term" value="F:ferrous iron binding"/>
    <property type="evidence" value="ECO:0007669"/>
    <property type="project" value="TreeGrafter"/>
</dbReference>
<name>A0A6N7EYG8_9GAMM</name>
<dbReference type="GO" id="GO:0006879">
    <property type="term" value="P:intracellular iron ion homeostasis"/>
    <property type="evidence" value="ECO:0007669"/>
    <property type="project" value="UniProtKB-KW"/>
</dbReference>
<dbReference type="NCBIfam" id="NF007638">
    <property type="entry name" value="PRK10304.1"/>
    <property type="match status" value="1"/>
</dbReference>
<feature type="domain" description="Ferritin-like diiron" evidence="8">
    <location>
        <begin position="1"/>
        <end position="145"/>
    </location>
</feature>
<comment type="similarity">
    <text evidence="1 7">Belongs to the ferritin family. Prokaryotic subfamily.</text>
</comment>
<keyword evidence="3 6" id="KW-0479">Metal-binding</keyword>
<evidence type="ECO:0000256" key="1">
    <source>
        <dbReference type="ARBA" id="ARBA00006950"/>
    </source>
</evidence>
<dbReference type="GO" id="GO:0008199">
    <property type="term" value="F:ferric iron binding"/>
    <property type="evidence" value="ECO:0007669"/>
    <property type="project" value="InterPro"/>
</dbReference>
<dbReference type="FunCoup" id="A0A6N7EYG8">
    <property type="interactions" value="206"/>
</dbReference>
<comment type="caution">
    <text evidence="9">The sequence shown here is derived from an EMBL/GenBank/DDBJ whole genome shotgun (WGS) entry which is preliminary data.</text>
</comment>
<dbReference type="InParanoid" id="A0A6N7EYG8"/>
<feature type="binding site" evidence="6">
    <location>
        <position position="50"/>
    </location>
    <ligand>
        <name>Fe cation</name>
        <dbReference type="ChEBI" id="CHEBI:24875"/>
        <label>1</label>
    </ligand>
</feature>
<keyword evidence="2 7" id="KW-0409">Iron storage</keyword>
<dbReference type="InterPro" id="IPR009040">
    <property type="entry name" value="Ferritin-like_diiron"/>
</dbReference>
<dbReference type="PANTHER" id="PTHR11431:SF127">
    <property type="entry name" value="BACTERIAL NON-HEME FERRITIN"/>
    <property type="match status" value="1"/>
</dbReference>
<comment type="function">
    <text evidence="7">Iron-storage protein.</text>
</comment>
<dbReference type="InterPro" id="IPR001519">
    <property type="entry name" value="Ferritin"/>
</dbReference>
<dbReference type="InterPro" id="IPR041719">
    <property type="entry name" value="Ferritin_prok"/>
</dbReference>
<evidence type="ECO:0000256" key="4">
    <source>
        <dbReference type="ARBA" id="ARBA00023002"/>
    </source>
</evidence>
<dbReference type="InterPro" id="IPR009078">
    <property type="entry name" value="Ferritin-like_SF"/>
</dbReference>
<feature type="binding site" evidence="6">
    <location>
        <position position="127"/>
    </location>
    <ligand>
        <name>Fe cation</name>
        <dbReference type="ChEBI" id="CHEBI:24875"/>
        <label>1</label>
    </ligand>
</feature>
<evidence type="ECO:0000259" key="8">
    <source>
        <dbReference type="PROSITE" id="PS50905"/>
    </source>
</evidence>
<dbReference type="Proteomes" id="UP000471298">
    <property type="component" value="Unassembled WGS sequence"/>
</dbReference>
<dbReference type="GO" id="GO:0005829">
    <property type="term" value="C:cytosol"/>
    <property type="evidence" value="ECO:0007669"/>
    <property type="project" value="TreeGrafter"/>
</dbReference>
<evidence type="ECO:0000313" key="10">
    <source>
        <dbReference type="Proteomes" id="UP000471298"/>
    </source>
</evidence>
<dbReference type="SUPFAM" id="SSF47240">
    <property type="entry name" value="Ferritin-like"/>
    <property type="match status" value="1"/>
</dbReference>
<evidence type="ECO:0000256" key="7">
    <source>
        <dbReference type="RuleBase" id="RU361145"/>
    </source>
</evidence>
<comment type="catalytic activity">
    <reaction evidence="7">
        <text>4 Fe(2+) + O2 + 6 H2O = 4 iron(III) oxide-hydroxide + 12 H(+)</text>
        <dbReference type="Rhea" id="RHEA:11972"/>
        <dbReference type="ChEBI" id="CHEBI:15377"/>
        <dbReference type="ChEBI" id="CHEBI:15378"/>
        <dbReference type="ChEBI" id="CHEBI:15379"/>
        <dbReference type="ChEBI" id="CHEBI:29033"/>
        <dbReference type="ChEBI" id="CHEBI:78619"/>
        <dbReference type="EC" id="1.16.3.2"/>
    </reaction>
</comment>
<keyword evidence="7" id="KW-0963">Cytoplasm</keyword>
<keyword evidence="10" id="KW-1185">Reference proteome</keyword>
<dbReference type="GO" id="GO:0004322">
    <property type="term" value="F:ferroxidase activity"/>
    <property type="evidence" value="ECO:0007669"/>
    <property type="project" value="TreeGrafter"/>
</dbReference>
<evidence type="ECO:0000256" key="2">
    <source>
        <dbReference type="ARBA" id="ARBA00022434"/>
    </source>
</evidence>
<gene>
    <name evidence="9" type="primary">ftnA</name>
    <name evidence="9" type="ORF">GCU85_06760</name>
</gene>
<proteinExistence type="inferred from homology"/>
<evidence type="ECO:0000256" key="3">
    <source>
        <dbReference type="ARBA" id="ARBA00022723"/>
    </source>
</evidence>
<reference evidence="9 10" key="1">
    <citation type="submission" date="2019-10" db="EMBL/GenBank/DDBJ databases">
        <title>Cardiobacteriales fam. a chemoheterotrophic member of the order Cardiobacteriales, and proposal of Cardiobacteriales fam. nov.</title>
        <authorList>
            <person name="Wang C."/>
        </authorList>
    </citation>
    <scope>NUCLEOTIDE SEQUENCE [LARGE SCALE GENOMIC DNA]</scope>
    <source>
        <strain evidence="9 10">ML27</strain>
    </source>
</reference>
<dbReference type="EC" id="1.16.3.2" evidence="7"/>